<reference evidence="3 4" key="2">
    <citation type="submission" date="2016-08" db="EMBL/GenBank/DDBJ databases">
        <title>Pervasive Adenine N6-methylation of Active Genes in Fungi.</title>
        <authorList>
            <consortium name="DOE Joint Genome Institute"/>
            <person name="Mondo S.J."/>
            <person name="Dannebaum R.O."/>
            <person name="Kuo R.C."/>
            <person name="Labutti K."/>
            <person name="Haridas S."/>
            <person name="Kuo A."/>
            <person name="Salamov A."/>
            <person name="Ahrendt S.R."/>
            <person name="Lipzen A."/>
            <person name="Sullivan W."/>
            <person name="Andreopoulos W.B."/>
            <person name="Clum A."/>
            <person name="Lindquist E."/>
            <person name="Daum C."/>
            <person name="Ramamoorthy G.K."/>
            <person name="Gryganskyi A."/>
            <person name="Culley D."/>
            <person name="Magnuson J.K."/>
            <person name="James T.Y."/>
            <person name="O'Malley M.A."/>
            <person name="Stajich J.E."/>
            <person name="Spatafora J.W."/>
            <person name="Visel A."/>
            <person name="Grigoriev I.V."/>
        </authorList>
    </citation>
    <scope>NUCLEOTIDE SEQUENCE [LARGE SCALE GENOMIC DNA]</scope>
    <source>
        <strain evidence="3 4">S4</strain>
    </source>
</reference>
<evidence type="ECO:0000256" key="2">
    <source>
        <dbReference type="SAM" id="SignalP"/>
    </source>
</evidence>
<gene>
    <name evidence="3" type="ORF">BCR32DRAFT_264959</name>
</gene>
<feature type="compositionally biased region" description="Low complexity" evidence="1">
    <location>
        <begin position="94"/>
        <end position="110"/>
    </location>
</feature>
<feature type="chain" id="PRO_5012463310" evidence="2">
    <location>
        <begin position="19"/>
        <end position="143"/>
    </location>
</feature>
<protein>
    <submittedName>
        <fullName evidence="3">Uncharacterized protein</fullName>
    </submittedName>
</protein>
<evidence type="ECO:0000313" key="3">
    <source>
        <dbReference type="EMBL" id="ORX86420.1"/>
    </source>
</evidence>
<reference evidence="3 4" key="1">
    <citation type="submission" date="2016-08" db="EMBL/GenBank/DDBJ databases">
        <title>A Parts List for Fungal Cellulosomes Revealed by Comparative Genomics.</title>
        <authorList>
            <consortium name="DOE Joint Genome Institute"/>
            <person name="Haitjema C.H."/>
            <person name="Gilmore S.P."/>
            <person name="Henske J.K."/>
            <person name="Solomon K.V."/>
            <person name="De Groot R."/>
            <person name="Kuo A."/>
            <person name="Mondo S.J."/>
            <person name="Salamov A.A."/>
            <person name="Labutti K."/>
            <person name="Zhao Z."/>
            <person name="Chiniquy J."/>
            <person name="Barry K."/>
            <person name="Brewer H.M."/>
            <person name="Purvine S.O."/>
            <person name="Wright A.T."/>
            <person name="Boxma B."/>
            <person name="Van Alen T."/>
            <person name="Hackstein J.H."/>
            <person name="Baker S.E."/>
            <person name="Grigoriev I.V."/>
            <person name="O'Malley M.A."/>
        </authorList>
    </citation>
    <scope>NUCLEOTIDE SEQUENCE [LARGE SCALE GENOMIC DNA]</scope>
    <source>
        <strain evidence="3 4">S4</strain>
    </source>
</reference>
<feature type="signal peptide" evidence="2">
    <location>
        <begin position="1"/>
        <end position="18"/>
    </location>
</feature>
<evidence type="ECO:0000256" key="1">
    <source>
        <dbReference type="SAM" id="MobiDB-lite"/>
    </source>
</evidence>
<dbReference type="EMBL" id="MCFG01000021">
    <property type="protein sequence ID" value="ORX86420.1"/>
    <property type="molecule type" value="Genomic_DNA"/>
</dbReference>
<dbReference type="AlphaFoldDB" id="A0A1Y1XKX9"/>
<sequence length="143" mass="15432">MKCFKLLALFITLYVGISYTLNCDEAKTILNIEYDGNCCDLQQINCDESNENILSIESLLDMDDNDYNDIDNEKNLYRRKGGGHGGGGHGGGHSSSHSSGSHSSGHVSGARAGGAGSTSSSPNSFKPTYFLWAFTIILLFKLI</sequence>
<keyword evidence="4" id="KW-1185">Reference proteome</keyword>
<feature type="region of interest" description="Disordered" evidence="1">
    <location>
        <begin position="73"/>
        <end position="122"/>
    </location>
</feature>
<accession>A0A1Y1XKX9</accession>
<proteinExistence type="predicted"/>
<keyword evidence="2" id="KW-0732">Signal</keyword>
<name>A0A1Y1XKX9_9FUNG</name>
<dbReference type="OrthoDB" id="10499866at2759"/>
<comment type="caution">
    <text evidence="3">The sequence shown here is derived from an EMBL/GenBank/DDBJ whole genome shotgun (WGS) entry which is preliminary data.</text>
</comment>
<feature type="compositionally biased region" description="Gly residues" evidence="1">
    <location>
        <begin position="83"/>
        <end position="93"/>
    </location>
</feature>
<dbReference type="Proteomes" id="UP000193944">
    <property type="component" value="Unassembled WGS sequence"/>
</dbReference>
<evidence type="ECO:0000313" key="4">
    <source>
        <dbReference type="Proteomes" id="UP000193944"/>
    </source>
</evidence>
<organism evidence="3 4">
    <name type="scientific">Anaeromyces robustus</name>
    <dbReference type="NCBI Taxonomy" id="1754192"/>
    <lineage>
        <taxon>Eukaryota</taxon>
        <taxon>Fungi</taxon>
        <taxon>Fungi incertae sedis</taxon>
        <taxon>Chytridiomycota</taxon>
        <taxon>Chytridiomycota incertae sedis</taxon>
        <taxon>Neocallimastigomycetes</taxon>
        <taxon>Neocallimastigales</taxon>
        <taxon>Neocallimastigaceae</taxon>
        <taxon>Anaeromyces</taxon>
    </lineage>
</organism>